<comment type="caution">
    <text evidence="1">The sequence shown here is derived from an EMBL/GenBank/DDBJ whole genome shotgun (WGS) entry which is preliminary data.</text>
</comment>
<accession>A0AAN5D7V9</accession>
<evidence type="ECO:0000313" key="2">
    <source>
        <dbReference type="Proteomes" id="UP001328107"/>
    </source>
</evidence>
<dbReference type="AlphaFoldDB" id="A0AAN5D7V9"/>
<dbReference type="Proteomes" id="UP001328107">
    <property type="component" value="Unassembled WGS sequence"/>
</dbReference>
<organism evidence="1 2">
    <name type="scientific">Pristionchus mayeri</name>
    <dbReference type="NCBI Taxonomy" id="1317129"/>
    <lineage>
        <taxon>Eukaryota</taxon>
        <taxon>Metazoa</taxon>
        <taxon>Ecdysozoa</taxon>
        <taxon>Nematoda</taxon>
        <taxon>Chromadorea</taxon>
        <taxon>Rhabditida</taxon>
        <taxon>Rhabditina</taxon>
        <taxon>Diplogasteromorpha</taxon>
        <taxon>Diplogasteroidea</taxon>
        <taxon>Neodiplogasteridae</taxon>
        <taxon>Pristionchus</taxon>
    </lineage>
</organism>
<reference evidence="2" key="1">
    <citation type="submission" date="2022-10" db="EMBL/GenBank/DDBJ databases">
        <title>Genome assembly of Pristionchus species.</title>
        <authorList>
            <person name="Yoshida K."/>
            <person name="Sommer R.J."/>
        </authorList>
    </citation>
    <scope>NUCLEOTIDE SEQUENCE [LARGE SCALE GENOMIC DNA]</scope>
    <source>
        <strain evidence="2">RS5460</strain>
    </source>
</reference>
<sequence>AGNALNLCVSPDGPNDPILAQMSSLLSTCIHEVRITSADDFLTPDDLTLWGKMLSSSKISSLTVRDVHLDDVTAPLILSIASHSSRLILYLGDMGQVSDPNSFITKLSSIDIEYVSLIDETYSNSFFGLGHSFWVQFLYEKLSNGSFESIEPGNMRGKITRAPFDLPDTRISSLNWHKKN</sequence>
<evidence type="ECO:0000313" key="1">
    <source>
        <dbReference type="EMBL" id="GMR57265.1"/>
    </source>
</evidence>
<dbReference type="EMBL" id="BTRK01000006">
    <property type="protein sequence ID" value="GMR57265.1"/>
    <property type="molecule type" value="Genomic_DNA"/>
</dbReference>
<gene>
    <name evidence="1" type="ORF">PMAYCL1PPCAC_27460</name>
</gene>
<feature type="non-terminal residue" evidence="1">
    <location>
        <position position="1"/>
    </location>
</feature>
<name>A0AAN5D7V9_9BILA</name>
<keyword evidence="2" id="KW-1185">Reference proteome</keyword>
<protein>
    <submittedName>
        <fullName evidence="1">Uncharacterized protein</fullName>
    </submittedName>
</protein>
<proteinExistence type="predicted"/>